<dbReference type="GO" id="GO:0046677">
    <property type="term" value="P:response to antibiotic"/>
    <property type="evidence" value="ECO:0007669"/>
    <property type="project" value="UniProtKB-KW"/>
</dbReference>
<dbReference type="KEGG" id="cfon:HZU75_16395"/>
<dbReference type="GO" id="GO:0015385">
    <property type="term" value="F:sodium:proton antiporter activity"/>
    <property type="evidence" value="ECO:0007669"/>
    <property type="project" value="TreeGrafter"/>
</dbReference>
<feature type="transmembrane region" description="Helical" evidence="12">
    <location>
        <begin position="259"/>
        <end position="277"/>
    </location>
</feature>
<comment type="subcellular location">
    <subcellularLocation>
        <location evidence="1">Cell inner membrane</location>
        <topology evidence="1">Multi-pass membrane protein</topology>
    </subcellularLocation>
</comment>
<comment type="similarity">
    <text evidence="10">Belongs to the major facilitator superfamily. MdfA family.</text>
</comment>
<evidence type="ECO:0000313" key="14">
    <source>
        <dbReference type="EMBL" id="QLI82973.1"/>
    </source>
</evidence>
<dbReference type="InterPro" id="IPR005829">
    <property type="entry name" value="Sugar_transporter_CS"/>
</dbReference>
<dbReference type="Gene3D" id="1.20.1720.10">
    <property type="entry name" value="Multidrug resistance protein D"/>
    <property type="match status" value="1"/>
</dbReference>
<gene>
    <name evidence="14" type="ORF">HZU75_16395</name>
</gene>
<reference evidence="14 15" key="1">
    <citation type="journal article" date="2016" name="Int. J. Syst. Evol. Microbiol.">
        <title>Chitinibacter fontanus sp. nov., isolated from a spring.</title>
        <authorList>
            <person name="Sheu S.Y."/>
            <person name="Li Y.S."/>
            <person name="Young C.C."/>
            <person name="Chen W.M."/>
        </authorList>
    </citation>
    <scope>NUCLEOTIDE SEQUENCE [LARGE SCALE GENOMIC DNA]</scope>
    <source>
        <strain evidence="14 15">STM-7</strain>
    </source>
</reference>
<feature type="transmembrane region" description="Helical" evidence="12">
    <location>
        <begin position="223"/>
        <end position="247"/>
    </location>
</feature>
<dbReference type="PANTHER" id="PTHR23502:SF43">
    <property type="entry name" value="MULTIDRUG TRANSPORTER MDFA"/>
    <property type="match status" value="1"/>
</dbReference>
<evidence type="ECO:0000256" key="1">
    <source>
        <dbReference type="ARBA" id="ARBA00004429"/>
    </source>
</evidence>
<evidence type="ECO:0000256" key="2">
    <source>
        <dbReference type="ARBA" id="ARBA00011245"/>
    </source>
</evidence>
<dbReference type="EMBL" id="CP058952">
    <property type="protein sequence ID" value="QLI82973.1"/>
    <property type="molecule type" value="Genomic_DNA"/>
</dbReference>
<evidence type="ECO:0000313" key="15">
    <source>
        <dbReference type="Proteomes" id="UP000510822"/>
    </source>
</evidence>
<evidence type="ECO:0000259" key="13">
    <source>
        <dbReference type="PROSITE" id="PS50850"/>
    </source>
</evidence>
<evidence type="ECO:0000256" key="5">
    <source>
        <dbReference type="ARBA" id="ARBA00022519"/>
    </source>
</evidence>
<evidence type="ECO:0000256" key="9">
    <source>
        <dbReference type="ARBA" id="ARBA00023251"/>
    </source>
</evidence>
<dbReference type="NCBIfam" id="NF011931">
    <property type="entry name" value="PRK15402.1"/>
    <property type="match status" value="1"/>
</dbReference>
<sequence length="409" mass="44576">MPQHTSYTPITHLTWSTLLFPLALVLFEFATYISNDMILPGMPAVVREFGASPTLIPSAMTVCLLGGASLQWLLGPLSDRIGRRPVMLFGAIFFTFSCIGILWAHHFWGFLFFRFLQGIGLCFIGAVGYAAIQESFTEKMAIRVMAMMANVALIAPLIGPVAGAAVLQVADWRWIFIIVALVSAVSLLGLWHQMPETAPMDRTPLRLMTLWQDYGKVFRNQRFVYGGLALGLNSVPLLGWIALAPVILMQNAGLSTLDYGLWQIPVFAGLIIGNLVLAKLVTHIPIHTLIRLGTYPLLLGLLAAQYLLHAPQQWLWLVISMGLAAIGIGMINAALYRLTLFASAQSKGTVAAALGMLNMVIFALGIELLKWAYAQWGNRSFVLISLICGIAAVCARRAFLPGAHPATTA</sequence>
<keyword evidence="8 12" id="KW-0472">Membrane</keyword>
<evidence type="ECO:0000256" key="6">
    <source>
        <dbReference type="ARBA" id="ARBA00022692"/>
    </source>
</evidence>
<keyword evidence="3" id="KW-0813">Transport</keyword>
<feature type="transmembrane region" description="Helical" evidence="12">
    <location>
        <begin position="289"/>
        <end position="308"/>
    </location>
</feature>
<dbReference type="CDD" id="cd17320">
    <property type="entry name" value="MFS_MdfA_MDR_like"/>
    <property type="match status" value="1"/>
</dbReference>
<keyword evidence="9" id="KW-0046">Antibiotic resistance</keyword>
<feature type="domain" description="Major facilitator superfamily (MFS) profile" evidence="13">
    <location>
        <begin position="16"/>
        <end position="403"/>
    </location>
</feature>
<evidence type="ECO:0000256" key="4">
    <source>
        <dbReference type="ARBA" id="ARBA00022475"/>
    </source>
</evidence>
<evidence type="ECO:0000256" key="10">
    <source>
        <dbReference type="ARBA" id="ARBA00038406"/>
    </source>
</evidence>
<dbReference type="RefSeq" id="WP_180307045.1">
    <property type="nucleotide sequence ID" value="NZ_CP058952.1"/>
</dbReference>
<dbReference type="PROSITE" id="PS00216">
    <property type="entry name" value="SUGAR_TRANSPORT_1"/>
    <property type="match status" value="1"/>
</dbReference>
<feature type="transmembrane region" description="Helical" evidence="12">
    <location>
        <begin position="111"/>
        <end position="132"/>
    </location>
</feature>
<feature type="transmembrane region" description="Helical" evidence="12">
    <location>
        <begin position="144"/>
        <end position="166"/>
    </location>
</feature>
<feature type="transmembrane region" description="Helical" evidence="12">
    <location>
        <begin position="381"/>
        <end position="399"/>
    </location>
</feature>
<feature type="transmembrane region" description="Helical" evidence="12">
    <location>
        <begin position="12"/>
        <end position="34"/>
    </location>
</feature>
<dbReference type="InterPro" id="IPR011701">
    <property type="entry name" value="MFS"/>
</dbReference>
<evidence type="ECO:0000256" key="11">
    <source>
        <dbReference type="ARBA" id="ARBA00040126"/>
    </source>
</evidence>
<dbReference type="InterPro" id="IPR036259">
    <property type="entry name" value="MFS_trans_sf"/>
</dbReference>
<name>A0A7D5VCS1_9NEIS</name>
<feature type="transmembrane region" description="Helical" evidence="12">
    <location>
        <begin position="54"/>
        <end position="74"/>
    </location>
</feature>
<dbReference type="InterPro" id="IPR020846">
    <property type="entry name" value="MFS_dom"/>
</dbReference>
<evidence type="ECO:0000256" key="12">
    <source>
        <dbReference type="SAM" id="Phobius"/>
    </source>
</evidence>
<organism evidence="14 15">
    <name type="scientific">Chitinibacter fontanus</name>
    <dbReference type="NCBI Taxonomy" id="1737446"/>
    <lineage>
        <taxon>Bacteria</taxon>
        <taxon>Pseudomonadati</taxon>
        <taxon>Pseudomonadota</taxon>
        <taxon>Betaproteobacteria</taxon>
        <taxon>Neisseriales</taxon>
        <taxon>Chitinibacteraceae</taxon>
        <taxon>Chitinibacter</taxon>
    </lineage>
</organism>
<comment type="subunit">
    <text evidence="2">Monomer.</text>
</comment>
<accession>A0A7D5VCS1</accession>
<dbReference type="AlphaFoldDB" id="A0A7D5VCS1"/>
<proteinExistence type="inferred from homology"/>
<feature type="transmembrane region" description="Helical" evidence="12">
    <location>
        <begin position="314"/>
        <end position="336"/>
    </location>
</feature>
<evidence type="ECO:0000256" key="8">
    <source>
        <dbReference type="ARBA" id="ARBA00023136"/>
    </source>
</evidence>
<dbReference type="PROSITE" id="PS50850">
    <property type="entry name" value="MFS"/>
    <property type="match status" value="1"/>
</dbReference>
<dbReference type="PANTHER" id="PTHR23502">
    <property type="entry name" value="MAJOR FACILITATOR SUPERFAMILY"/>
    <property type="match status" value="1"/>
</dbReference>
<dbReference type="GO" id="GO:1990961">
    <property type="term" value="P:xenobiotic detoxification by transmembrane export across the plasma membrane"/>
    <property type="evidence" value="ECO:0007669"/>
    <property type="project" value="TreeGrafter"/>
</dbReference>
<dbReference type="GO" id="GO:0005886">
    <property type="term" value="C:plasma membrane"/>
    <property type="evidence" value="ECO:0007669"/>
    <property type="project" value="UniProtKB-SubCell"/>
</dbReference>
<keyword evidence="15" id="KW-1185">Reference proteome</keyword>
<keyword evidence="7 12" id="KW-1133">Transmembrane helix</keyword>
<dbReference type="SUPFAM" id="SSF103473">
    <property type="entry name" value="MFS general substrate transporter"/>
    <property type="match status" value="1"/>
</dbReference>
<keyword evidence="5" id="KW-0997">Cell inner membrane</keyword>
<keyword evidence="4" id="KW-1003">Cell membrane</keyword>
<evidence type="ECO:0000256" key="7">
    <source>
        <dbReference type="ARBA" id="ARBA00022989"/>
    </source>
</evidence>
<protein>
    <recommendedName>
        <fullName evidence="11">Multidrug transporter MdfA</fullName>
    </recommendedName>
</protein>
<dbReference type="Pfam" id="PF07690">
    <property type="entry name" value="MFS_1"/>
    <property type="match status" value="1"/>
</dbReference>
<feature type="transmembrane region" description="Helical" evidence="12">
    <location>
        <begin position="172"/>
        <end position="191"/>
    </location>
</feature>
<evidence type="ECO:0000256" key="3">
    <source>
        <dbReference type="ARBA" id="ARBA00022448"/>
    </source>
</evidence>
<dbReference type="Proteomes" id="UP000510822">
    <property type="component" value="Chromosome"/>
</dbReference>
<keyword evidence="6 12" id="KW-0812">Transmembrane</keyword>
<feature type="transmembrane region" description="Helical" evidence="12">
    <location>
        <begin position="86"/>
        <end position="105"/>
    </location>
</feature>
<feature type="transmembrane region" description="Helical" evidence="12">
    <location>
        <begin position="348"/>
        <end position="369"/>
    </location>
</feature>